<sequence>MSSPTTDAAAVTAELDAEFGRIDCGTANRSEMTPLRFLQRSVEVFGQRTAVRYGARSMTYAELGDEVQRLARVLTSTIAPGERIAYLAPNVPELLVAHFAVPLAGGVLVALNSRLAGPELVYILNHAGVTTLFFDAEFRHTVASIADEVPEVATYVEITDAEFGPLPGDVDASGIGGLRSYAEFLAGADHLDPTPLPWTVDDEDRVISLNYTSGTTGKPKGVMYTHRGAYLNALGEMHHNQFTGSTRYLWTLPMFHCNGWCTPWAVTAASAMHVCLRQVRADAVWDAIDDLGVTNLCGAPTVLITIAGSPRAHRLDTPLRITTAGAPPSPTVIAALGALDIAVVHVYGLTESYGPYTICEYQEAWDDLDPADRAAKLSLQGVGMVQAEPARVVERGVVPLVDVPADGTTIGEIVLRGNNIMAGYFKDPDATREAFEGGWFHTGDLGVMHSDGYIQLRDRAKDIIISGGENISTIEVEQALVSHDAVLDVAVVGVPDEKWGERARAYVLLKDGRSLSSDELIDYARTLLAGYKIPRDIVFADELPRTSTGKVLKFELRKQAQD</sequence>
<dbReference type="Gene3D" id="3.30.300.30">
    <property type="match status" value="1"/>
</dbReference>
<keyword evidence="2 7" id="KW-0436">Ligase</keyword>
<evidence type="ECO:0000256" key="1">
    <source>
        <dbReference type="ARBA" id="ARBA00006432"/>
    </source>
</evidence>
<dbReference type="InterPro" id="IPR020845">
    <property type="entry name" value="AMP-binding_CS"/>
</dbReference>
<dbReference type="STRING" id="1220583.GOACH_03_00050"/>
<evidence type="ECO:0000259" key="5">
    <source>
        <dbReference type="Pfam" id="PF00501"/>
    </source>
</evidence>
<feature type="domain" description="AMP-binding enzyme C-terminal" evidence="6">
    <location>
        <begin position="475"/>
        <end position="550"/>
    </location>
</feature>
<dbReference type="eggNOG" id="COG0318">
    <property type="taxonomic scope" value="Bacteria"/>
</dbReference>
<gene>
    <name evidence="7" type="ORF">GOACH_03_00050</name>
</gene>
<dbReference type="GO" id="GO:0006631">
    <property type="term" value="P:fatty acid metabolic process"/>
    <property type="evidence" value="ECO:0007669"/>
    <property type="project" value="UniProtKB-KW"/>
</dbReference>
<keyword evidence="3" id="KW-0276">Fatty acid metabolism</keyword>
<dbReference type="GO" id="GO:0016874">
    <property type="term" value="F:ligase activity"/>
    <property type="evidence" value="ECO:0007669"/>
    <property type="project" value="UniProtKB-KW"/>
</dbReference>
<dbReference type="InterPro" id="IPR045851">
    <property type="entry name" value="AMP-bd_C_sf"/>
</dbReference>
<dbReference type="PANTHER" id="PTHR43859:SF4">
    <property type="entry name" value="BUTANOATE--COA LIGASE AAE1-RELATED"/>
    <property type="match status" value="1"/>
</dbReference>
<protein>
    <submittedName>
        <fullName evidence="7">Putative fatty-acid--CoA ligase</fullName>
    </submittedName>
</protein>
<evidence type="ECO:0000313" key="7">
    <source>
        <dbReference type="EMBL" id="GAC46990.1"/>
    </source>
</evidence>
<dbReference type="PROSITE" id="PS00455">
    <property type="entry name" value="AMP_BINDING"/>
    <property type="match status" value="1"/>
</dbReference>
<dbReference type="Pfam" id="PF00501">
    <property type="entry name" value="AMP-binding"/>
    <property type="match status" value="1"/>
</dbReference>
<accession>L7KDQ6</accession>
<comment type="similarity">
    <text evidence="1">Belongs to the ATP-dependent AMP-binding enzyme family.</text>
</comment>
<organism evidence="7 8">
    <name type="scientific">Gordonia aichiensis NBRC 108223</name>
    <dbReference type="NCBI Taxonomy" id="1220583"/>
    <lineage>
        <taxon>Bacteria</taxon>
        <taxon>Bacillati</taxon>
        <taxon>Actinomycetota</taxon>
        <taxon>Actinomycetes</taxon>
        <taxon>Mycobacteriales</taxon>
        <taxon>Gordoniaceae</taxon>
        <taxon>Gordonia</taxon>
    </lineage>
</organism>
<dbReference type="PANTHER" id="PTHR43859">
    <property type="entry name" value="ACYL-ACTIVATING ENZYME"/>
    <property type="match status" value="1"/>
</dbReference>
<dbReference type="InterPro" id="IPR000873">
    <property type="entry name" value="AMP-dep_synth/lig_dom"/>
</dbReference>
<dbReference type="Gene3D" id="3.40.50.12780">
    <property type="entry name" value="N-terminal domain of ligase-like"/>
    <property type="match status" value="1"/>
</dbReference>
<evidence type="ECO:0000256" key="3">
    <source>
        <dbReference type="ARBA" id="ARBA00022832"/>
    </source>
</evidence>
<dbReference type="InterPro" id="IPR025110">
    <property type="entry name" value="AMP-bd_C"/>
</dbReference>
<comment type="caution">
    <text evidence="7">The sequence shown here is derived from an EMBL/GenBank/DDBJ whole genome shotgun (WGS) entry which is preliminary data.</text>
</comment>
<keyword evidence="8" id="KW-1185">Reference proteome</keyword>
<evidence type="ECO:0000259" key="6">
    <source>
        <dbReference type="Pfam" id="PF13193"/>
    </source>
</evidence>
<reference evidence="7 8" key="1">
    <citation type="submission" date="2012-12" db="EMBL/GenBank/DDBJ databases">
        <title>Whole genome shotgun sequence of Gordonia aichiensis NBRC 108223.</title>
        <authorList>
            <person name="Isaki-Nakamura S."/>
            <person name="Hosoyama A."/>
            <person name="Tsuchikane K."/>
            <person name="Ando Y."/>
            <person name="Baba S."/>
            <person name="Ohji S."/>
            <person name="Hamada M."/>
            <person name="Tamura T."/>
            <person name="Yamazoe A."/>
            <person name="Yamazaki S."/>
            <person name="Fujita N."/>
        </authorList>
    </citation>
    <scope>NUCLEOTIDE SEQUENCE [LARGE SCALE GENOMIC DNA]</scope>
    <source>
        <strain evidence="7 8">NBRC 108223</strain>
    </source>
</reference>
<evidence type="ECO:0000313" key="8">
    <source>
        <dbReference type="Proteomes" id="UP000010988"/>
    </source>
</evidence>
<evidence type="ECO:0000256" key="2">
    <source>
        <dbReference type="ARBA" id="ARBA00022598"/>
    </source>
</evidence>
<dbReference type="AlphaFoldDB" id="L7KDQ6"/>
<dbReference type="OrthoDB" id="9803968at2"/>
<dbReference type="FunFam" id="3.30.300.30:FF:000008">
    <property type="entry name" value="2,3-dihydroxybenzoate-AMP ligase"/>
    <property type="match status" value="1"/>
</dbReference>
<name>L7KDQ6_9ACTN</name>
<keyword evidence="4" id="KW-0443">Lipid metabolism</keyword>
<feature type="domain" description="AMP-dependent synthetase/ligase" evidence="5">
    <location>
        <begin position="38"/>
        <end position="425"/>
    </location>
</feature>
<dbReference type="SUPFAM" id="SSF56801">
    <property type="entry name" value="Acetyl-CoA synthetase-like"/>
    <property type="match status" value="1"/>
</dbReference>
<dbReference type="Pfam" id="PF13193">
    <property type="entry name" value="AMP-binding_C"/>
    <property type="match status" value="1"/>
</dbReference>
<dbReference type="Proteomes" id="UP000010988">
    <property type="component" value="Unassembled WGS sequence"/>
</dbReference>
<dbReference type="InterPro" id="IPR042099">
    <property type="entry name" value="ANL_N_sf"/>
</dbReference>
<dbReference type="EMBL" id="BANR01000003">
    <property type="protein sequence ID" value="GAC46990.1"/>
    <property type="molecule type" value="Genomic_DNA"/>
</dbReference>
<evidence type="ECO:0000256" key="4">
    <source>
        <dbReference type="ARBA" id="ARBA00023098"/>
    </source>
</evidence>
<proteinExistence type="inferred from homology"/>